<dbReference type="InterPro" id="IPR001208">
    <property type="entry name" value="MCM_dom"/>
</dbReference>
<dbReference type="Gene3D" id="3.40.50.300">
    <property type="entry name" value="P-loop containing nucleotide triphosphate hydrolases"/>
    <property type="match status" value="1"/>
</dbReference>
<comment type="similarity">
    <text evidence="1">Belongs to the Mg-chelatase subunits D/I family. ComM subfamily.</text>
</comment>
<evidence type="ECO:0000313" key="5">
    <source>
        <dbReference type="EMBL" id="QEI08957.1"/>
    </source>
</evidence>
<dbReference type="GO" id="GO:0005524">
    <property type="term" value="F:ATP binding"/>
    <property type="evidence" value="ECO:0007669"/>
    <property type="project" value="UniProtKB-KW"/>
</dbReference>
<evidence type="ECO:0000259" key="4">
    <source>
        <dbReference type="SMART" id="SM00382"/>
    </source>
</evidence>
<organism evidence="5 6">
    <name type="scientific">Pigmentiphaga aceris</name>
    <dbReference type="NCBI Taxonomy" id="1940612"/>
    <lineage>
        <taxon>Bacteria</taxon>
        <taxon>Pseudomonadati</taxon>
        <taxon>Pseudomonadota</taxon>
        <taxon>Betaproteobacteria</taxon>
        <taxon>Burkholderiales</taxon>
        <taxon>Alcaligenaceae</taxon>
        <taxon>Pigmentiphaga</taxon>
    </lineage>
</organism>
<dbReference type="InterPro" id="IPR025158">
    <property type="entry name" value="Mg_chelat-rel_C"/>
</dbReference>
<dbReference type="InterPro" id="IPR020568">
    <property type="entry name" value="Ribosomal_Su5_D2-typ_SF"/>
</dbReference>
<evidence type="ECO:0000256" key="3">
    <source>
        <dbReference type="ARBA" id="ARBA00022840"/>
    </source>
</evidence>
<protein>
    <submittedName>
        <fullName evidence="5">YifB family Mg chelatase-like AAA ATPase</fullName>
    </submittedName>
</protein>
<dbReference type="AlphaFoldDB" id="A0A5C0B821"/>
<dbReference type="InterPro" id="IPR004482">
    <property type="entry name" value="Mg_chelat-rel"/>
</dbReference>
<dbReference type="Pfam" id="PF13541">
    <property type="entry name" value="ChlI"/>
    <property type="match status" value="1"/>
</dbReference>
<evidence type="ECO:0000256" key="1">
    <source>
        <dbReference type="ARBA" id="ARBA00006354"/>
    </source>
</evidence>
<dbReference type="SMART" id="SM00382">
    <property type="entry name" value="AAA"/>
    <property type="match status" value="1"/>
</dbReference>
<evidence type="ECO:0000313" key="6">
    <source>
        <dbReference type="Proteomes" id="UP000325161"/>
    </source>
</evidence>
<dbReference type="KEGG" id="pacr:FXN63_26235"/>
<dbReference type="Proteomes" id="UP000325161">
    <property type="component" value="Chromosome"/>
</dbReference>
<dbReference type="InterPro" id="IPR000523">
    <property type="entry name" value="Mg_chelatse_chII-like_cat_dom"/>
</dbReference>
<dbReference type="PANTHER" id="PTHR32039:SF7">
    <property type="entry name" value="COMPETENCE PROTEIN COMM"/>
    <property type="match status" value="1"/>
</dbReference>
<dbReference type="InterPro" id="IPR014721">
    <property type="entry name" value="Ribsml_uS5_D2-typ_fold_subgr"/>
</dbReference>
<keyword evidence="2" id="KW-0547">Nucleotide-binding</keyword>
<dbReference type="Pfam" id="PF01078">
    <property type="entry name" value="Mg_chelatase"/>
    <property type="match status" value="1"/>
</dbReference>
<keyword evidence="6" id="KW-1185">Reference proteome</keyword>
<name>A0A5C0B821_9BURK</name>
<dbReference type="InterPro" id="IPR045006">
    <property type="entry name" value="CHLI-like"/>
</dbReference>
<feature type="domain" description="AAA+ ATPase" evidence="4">
    <location>
        <begin position="227"/>
        <end position="407"/>
    </location>
</feature>
<gene>
    <name evidence="5" type="ORF">FXN63_26235</name>
</gene>
<dbReference type="GO" id="GO:0003677">
    <property type="term" value="F:DNA binding"/>
    <property type="evidence" value="ECO:0007669"/>
    <property type="project" value="InterPro"/>
</dbReference>
<dbReference type="Pfam" id="PF13335">
    <property type="entry name" value="Mg_chelatase_C"/>
    <property type="match status" value="1"/>
</dbReference>
<accession>A0A5C0B821</accession>
<keyword evidence="3" id="KW-0067">ATP-binding</keyword>
<proteinExistence type="inferred from homology"/>
<dbReference type="InterPro" id="IPR027417">
    <property type="entry name" value="P-loop_NTPase"/>
</dbReference>
<reference evidence="5 6" key="1">
    <citation type="submission" date="2019-08" db="EMBL/GenBank/DDBJ databases">
        <title>Amphibian skin-associated Pigmentiphaga: genome sequence and occurrence across geography and hosts.</title>
        <authorList>
            <person name="Bletz M.C."/>
            <person name="Bunk B."/>
            <person name="Sproeer C."/>
            <person name="Biwer P."/>
            <person name="Reiter S."/>
            <person name="Rabemananjara F.C.E."/>
            <person name="Schulz S."/>
            <person name="Overmann J."/>
            <person name="Vences M."/>
        </authorList>
    </citation>
    <scope>NUCLEOTIDE SEQUENCE [LARGE SCALE GENOMIC DNA]</scope>
    <source>
        <strain evidence="5 6">Mada1488</strain>
    </source>
</reference>
<dbReference type="InterPro" id="IPR003593">
    <property type="entry name" value="AAA+_ATPase"/>
</dbReference>
<dbReference type="SUPFAM" id="SSF52540">
    <property type="entry name" value="P-loop containing nucleoside triphosphate hydrolases"/>
    <property type="match status" value="1"/>
</dbReference>
<evidence type="ECO:0000256" key="2">
    <source>
        <dbReference type="ARBA" id="ARBA00022741"/>
    </source>
</evidence>
<dbReference type="PANTHER" id="PTHR32039">
    <property type="entry name" value="MAGNESIUM-CHELATASE SUBUNIT CHLI"/>
    <property type="match status" value="1"/>
</dbReference>
<dbReference type="RefSeq" id="WP_148818602.1">
    <property type="nucleotide sequence ID" value="NZ_CP043046.1"/>
</dbReference>
<dbReference type="NCBIfam" id="TIGR00368">
    <property type="entry name" value="YifB family Mg chelatase-like AAA ATPase"/>
    <property type="match status" value="1"/>
</dbReference>
<dbReference type="SUPFAM" id="SSF54211">
    <property type="entry name" value="Ribosomal protein S5 domain 2-like"/>
    <property type="match status" value="1"/>
</dbReference>
<dbReference type="PRINTS" id="PR01657">
    <property type="entry name" value="MCMFAMILY"/>
</dbReference>
<dbReference type="Gene3D" id="3.30.230.10">
    <property type="match status" value="1"/>
</dbReference>
<dbReference type="EMBL" id="CP043046">
    <property type="protein sequence ID" value="QEI08957.1"/>
    <property type="molecule type" value="Genomic_DNA"/>
</dbReference>
<dbReference type="OrthoDB" id="9813147at2"/>
<sequence length="513" mass="53595">MTLAVIASRALAGLDAPPVRVEVHLAAGLPVFNIVGLPDAGVRESRERVRAAIVNSGFDFPAGRLTVNLAPADLPKESGRFDLPIALGVLLASGQLALPELEPGRCKKTDDESMSSLDDLVVAGELSLTGALVPVAGALAIALGVAREHGNASLMLPLASAAIAARVPGLQVLGAGSLAAAVAHLTRQEPLPDVVPQADSTSPVSACLSDVRGQPGARRALEVAAAGGHSILLVGPPGTGKSMLAQRLPGLLPPLQGDEALEAAAIAQLAQAVPPPFGVRPFRAPHHSASAAAIIGGGARPKPGEISLAHLGVLFLDELPEFSRHVLESLREPLETGRVAIARAAQRVDYPAAVQLVAAMNPCKCGWLGHPRRRCTCSPDQVEQYRGRLSGPLLDRIDLHVEVPSLPPGWADDAPGESSEQVQARVVVARARQHDRQGRTNAALAAGEIVRCCAATPEASRFWQQTMDQLGWSARAAHRVLRVARTVADLAGSEFTDSAHIAEAIQYRRLFAQ</sequence>